<name>A7EWR3_SCLS1</name>
<dbReference type="KEGG" id="ssl:SS1G_09772"/>
<gene>
    <name evidence="1" type="ORF">SS1G_09772</name>
</gene>
<evidence type="ECO:0000313" key="1">
    <source>
        <dbReference type="EMBL" id="EDN93905.1"/>
    </source>
</evidence>
<dbReference type="Proteomes" id="UP000001312">
    <property type="component" value="Unassembled WGS sequence"/>
</dbReference>
<protein>
    <submittedName>
        <fullName evidence="1">Uncharacterized protein</fullName>
    </submittedName>
</protein>
<proteinExistence type="predicted"/>
<dbReference type="EMBL" id="CH476634">
    <property type="protein sequence ID" value="EDN93905.1"/>
    <property type="molecule type" value="Genomic_DNA"/>
</dbReference>
<keyword evidence="2" id="KW-1185">Reference proteome</keyword>
<reference evidence="2" key="1">
    <citation type="journal article" date="2011" name="PLoS Genet.">
        <title>Genomic analysis of the necrotrophic fungal pathogens Sclerotinia sclerotiorum and Botrytis cinerea.</title>
        <authorList>
            <person name="Amselem J."/>
            <person name="Cuomo C.A."/>
            <person name="van Kan J.A."/>
            <person name="Viaud M."/>
            <person name="Benito E.P."/>
            <person name="Couloux A."/>
            <person name="Coutinho P.M."/>
            <person name="de Vries R.P."/>
            <person name="Dyer P.S."/>
            <person name="Fillinger S."/>
            <person name="Fournier E."/>
            <person name="Gout L."/>
            <person name="Hahn M."/>
            <person name="Kohn L."/>
            <person name="Lapalu N."/>
            <person name="Plummer K.M."/>
            <person name="Pradier J.M."/>
            <person name="Quevillon E."/>
            <person name="Sharon A."/>
            <person name="Simon A."/>
            <person name="ten Have A."/>
            <person name="Tudzynski B."/>
            <person name="Tudzynski P."/>
            <person name="Wincker P."/>
            <person name="Andrew M."/>
            <person name="Anthouard V."/>
            <person name="Beever R.E."/>
            <person name="Beffa R."/>
            <person name="Benoit I."/>
            <person name="Bouzid O."/>
            <person name="Brault B."/>
            <person name="Chen Z."/>
            <person name="Choquer M."/>
            <person name="Collemare J."/>
            <person name="Cotton P."/>
            <person name="Danchin E.G."/>
            <person name="Da Silva C."/>
            <person name="Gautier A."/>
            <person name="Giraud C."/>
            <person name="Giraud T."/>
            <person name="Gonzalez C."/>
            <person name="Grossetete S."/>
            <person name="Guldener U."/>
            <person name="Henrissat B."/>
            <person name="Howlett B.J."/>
            <person name="Kodira C."/>
            <person name="Kretschmer M."/>
            <person name="Lappartient A."/>
            <person name="Leroch M."/>
            <person name="Levis C."/>
            <person name="Mauceli E."/>
            <person name="Neuveglise C."/>
            <person name="Oeser B."/>
            <person name="Pearson M."/>
            <person name="Poulain J."/>
            <person name="Poussereau N."/>
            <person name="Quesneville H."/>
            <person name="Rascle C."/>
            <person name="Schumacher J."/>
            <person name="Segurens B."/>
            <person name="Sexton A."/>
            <person name="Silva E."/>
            <person name="Sirven C."/>
            <person name="Soanes D.M."/>
            <person name="Talbot N.J."/>
            <person name="Templeton M."/>
            <person name="Yandava C."/>
            <person name="Yarden O."/>
            <person name="Zeng Q."/>
            <person name="Rollins J.A."/>
            <person name="Lebrun M.H."/>
            <person name="Dickman M."/>
        </authorList>
    </citation>
    <scope>NUCLEOTIDE SEQUENCE [LARGE SCALE GENOMIC DNA]</scope>
    <source>
        <strain evidence="2">ATCC 18683 / 1980 / Ss-1</strain>
    </source>
</reference>
<dbReference type="AlphaFoldDB" id="A7EWR3"/>
<dbReference type="RefSeq" id="XP_001589139.1">
    <property type="nucleotide sequence ID" value="XM_001589089.1"/>
</dbReference>
<organism evidence="1 2">
    <name type="scientific">Sclerotinia sclerotiorum (strain ATCC 18683 / 1980 / Ss-1)</name>
    <name type="common">White mold</name>
    <name type="synonym">Whetzelinia sclerotiorum</name>
    <dbReference type="NCBI Taxonomy" id="665079"/>
    <lineage>
        <taxon>Eukaryota</taxon>
        <taxon>Fungi</taxon>
        <taxon>Dikarya</taxon>
        <taxon>Ascomycota</taxon>
        <taxon>Pezizomycotina</taxon>
        <taxon>Leotiomycetes</taxon>
        <taxon>Helotiales</taxon>
        <taxon>Sclerotiniaceae</taxon>
        <taxon>Sclerotinia</taxon>
    </lineage>
</organism>
<dbReference type="GeneID" id="5485205"/>
<sequence>MCRNLSAVVGNPVTAPTSRDAKSESQLKATRKIFQARDIADIPYVLMFPERIFTTCYKQRINTDAHHSQRFFLASFVPASTQPNLLNYIWYADVLHSPQVYHNLSSIRPIFASIFFKSRKSFQYHIASCSTVLLH</sequence>
<evidence type="ECO:0000313" key="2">
    <source>
        <dbReference type="Proteomes" id="UP000001312"/>
    </source>
</evidence>
<accession>A7EWR3</accession>
<dbReference type="InParanoid" id="A7EWR3"/>